<evidence type="ECO:0000313" key="3">
    <source>
        <dbReference type="Proteomes" id="UP000332933"/>
    </source>
</evidence>
<organism evidence="2 3">
    <name type="scientific">Aphanomyces stellatus</name>
    <dbReference type="NCBI Taxonomy" id="120398"/>
    <lineage>
        <taxon>Eukaryota</taxon>
        <taxon>Sar</taxon>
        <taxon>Stramenopiles</taxon>
        <taxon>Oomycota</taxon>
        <taxon>Saprolegniomycetes</taxon>
        <taxon>Saprolegniales</taxon>
        <taxon>Verrucalvaceae</taxon>
        <taxon>Aphanomyces</taxon>
    </lineage>
</organism>
<gene>
    <name evidence="2" type="primary">Aste57867_17508</name>
    <name evidence="1" type="ORF">As57867_017448</name>
    <name evidence="2" type="ORF">ASTE57867_17508</name>
</gene>
<reference evidence="1" key="2">
    <citation type="submission" date="2019-06" db="EMBL/GenBank/DDBJ databases">
        <title>Genomics analysis of Aphanomyces spp. identifies a new class of oomycete effector associated with host adaptation.</title>
        <authorList>
            <person name="Gaulin E."/>
        </authorList>
    </citation>
    <scope>NUCLEOTIDE SEQUENCE</scope>
    <source>
        <strain evidence="1">CBS 578.67</strain>
    </source>
</reference>
<evidence type="ECO:0000313" key="1">
    <source>
        <dbReference type="EMBL" id="KAF0691232.1"/>
    </source>
</evidence>
<dbReference type="EMBL" id="VJMH01006177">
    <property type="protein sequence ID" value="KAF0691232.1"/>
    <property type="molecule type" value="Genomic_DNA"/>
</dbReference>
<reference evidence="2 3" key="1">
    <citation type="submission" date="2019-03" db="EMBL/GenBank/DDBJ databases">
        <authorList>
            <person name="Gaulin E."/>
            <person name="Dumas B."/>
        </authorList>
    </citation>
    <scope>NUCLEOTIDE SEQUENCE [LARGE SCALE GENOMIC DNA]</scope>
    <source>
        <strain evidence="2">CBS 568.67</strain>
    </source>
</reference>
<sequence>MNSTATGKSSASAAESKQKSVECDVCIGMTMFTSAMRDAREKPICIGLKSTKCEVDQQGFVELLEKRQKESKDNTAAGLAARPDQVERLHHIEAFLASLADKPQPSFDTANHDRIYAPDKEPFRYIYMGMTLYSKPPAAAARSDDQSTKMVLPLCVGFSYLQRSKQSSAPTVVHPLPPVGDSITPRGIFEKAQAACLFTAMSMVKYVDRQSTNFPQRYMDAMDHVIESMHVQWSNMGKLAWRIATLDPTGKRKDA</sequence>
<name>A0A485L7Y7_9STRA</name>
<dbReference type="AlphaFoldDB" id="A0A485L7Y7"/>
<dbReference type="Proteomes" id="UP000332933">
    <property type="component" value="Unassembled WGS sequence"/>
</dbReference>
<keyword evidence="3" id="KW-1185">Reference proteome</keyword>
<dbReference type="EMBL" id="CAADRA010006198">
    <property type="protein sequence ID" value="VFT94261.1"/>
    <property type="molecule type" value="Genomic_DNA"/>
</dbReference>
<dbReference type="OrthoDB" id="67946at2759"/>
<protein>
    <submittedName>
        <fullName evidence="2">Aste57867_17508 protein</fullName>
    </submittedName>
</protein>
<proteinExistence type="predicted"/>
<evidence type="ECO:0000313" key="2">
    <source>
        <dbReference type="EMBL" id="VFT94261.1"/>
    </source>
</evidence>
<accession>A0A485L7Y7</accession>